<dbReference type="InterPro" id="IPR008042">
    <property type="entry name" value="Retrotrans_Pao"/>
</dbReference>
<evidence type="ECO:0000313" key="5">
    <source>
        <dbReference type="EMBL" id="KAL0160716.1"/>
    </source>
</evidence>
<feature type="non-terminal residue" evidence="5">
    <location>
        <position position="1"/>
    </location>
</feature>
<dbReference type="InterPro" id="IPR036397">
    <property type="entry name" value="RNaseH_sf"/>
</dbReference>
<dbReference type="SUPFAM" id="SSF56672">
    <property type="entry name" value="DNA/RNA polymerases"/>
    <property type="match status" value="1"/>
</dbReference>
<dbReference type="InterPro" id="IPR041588">
    <property type="entry name" value="Integrase_H2C2"/>
</dbReference>
<sequence length="1952" mass="221291">IRRIPGHLEDFVLTSQPRQLVPPSLQEDLQHMQISETVSAPAAEYRTSTPERHWTEQYAETTRLRRVEECVWNVQEQIKELQSILQMSLGQGKVSPWMHQGLSYSHATGAGHQKSVPHSGSQQQSIQHRSASLPLLYADTKPGHRSSENIEMARYTSQIIPAHSSTTALPQPHSQLPVQVPPGLLPQAQQPLSRPASVPVAEHHVEQCKPRPQSAPAGVMYSSFVFQRPGDLQPTFQPQVQPSVQQRILPTTSPTFTEYRTVPSHPTAHAHLKTPMPSNTVNPKYVQQQFTQSLPFAPAQPLMSQYTEPPPLQSVNYSDQYTQGYRPVRPAEAIPQLQSYSVPFPSTVQPAVQVPSMVEMAIASSYGIPKPKLINFTTGKESDFALLKKGLDGVLGPHLHLTEDYKFQVLLDHLKLPAAFQIAKRYMYDPRPYTRAMQALQQRYGQPRQLVQGEIGNILRTPPLKPGDVQGFEDFALAVSSLVGLLNTLLLTKLPLSYRDGFVEYCMTKGILQNGTDRTYTLPEFAEWLEKKSQALQISRGAAELYSPDRPRTENREQKPPKPPKMQSTIYYGMDYTTERPSTSSTSSFQINKEQTKVKKRESFKPYCPFCKCQQHYLNSCPEFGKLNVAQRTAWIKDNNRCWKCGRGHEPANCTLRKPCSNCGEQHLSVLHETATNMNKSILTVSTVPRTIYLDQVTHSGRVMLKVVQVRLHSKGRILDTYAILDDGSERTIILPTAVHYLDLEGRDESIALRTIRQEVVEIQGASVSFEVIRYKIHTAFTADKLNIAKQSCPVDVLKNKFVHLRDIPIMPFKEVQPMLLIGSDYPHLITPIAPVLMGPLGSPVAGPTTFLDQPLETYLSPTQDLSYHVEKLWQVDVLPFQPLKDITRSKQDRDALTVLETKTKRVEVDGVSRYATPLLRKGNAPALHAGPESVMALLRATERRLNSNSELAESGYVMKLTPEEAKGTDESWFIPHHLVHHNNKARVVFNCSYQFHQSSLNDQLLPGPTLGPSLLGVLLRFRQYPVAISGDIRSMFHQVRLLPDDQPLLRFLWRDLEKERSPDIYEWRVLPFGTMCSPCCAIYALQRHVMDHREGNEEVVDSVLKSFYVDNCLQSLSSTNEAKQLINKMRALLSAGGFDIRQWASNYPEVIAHLPTEARSESCELWLTVNKTDPQESTLGLSWHCTSDKLGYQNRRLSTEEPTLRNIYRVLASQYDPLGYILPYTTRAKTLIQALWINKRGWDDCIGEEMLGKWQEWTNELQYLPMVSMPRCYFPICPEPDKDKIELHVFCDASERAYGSVAYLRLQDEEGKIHTSFVMARSRVAPKKQLSMPRLELCGALTGAQLAKLLLTEITLPIHNTILWTDSTTVLTWIKSESCHYKVFVGTRVAEIHELTSSDNWRYVDSELNPADDITRGKSLHELSHVCQWNQGPPFLQQPQEHWPTQPPLSSTDESELRKSFFCAHVAVLQSSLPDPEQHGYQVATYQAVHGTIASPMSAAQRIDTELLLLRQAQQDSFPDEVHALQNSKVIHTNSRLSTLSPEYDQALGIIRVGGRLRKAENLDADTLHPIVLAPDHPITKLIIQDYDNRLLHPGPERVFAELRRTYWIIRGRQAIKKYQRQCRECRKWRSNPVNPKMADLPAARLRLFQPPFWSTGVDCFGPFTVKIGRRHEKRWGIIFKCLTTRCIHLDLLHSIDSDSFLMALRRFVARRGKPFEIISDQGTNFRGGNRELQETFSALEPAIKEKLSEQSISFQFNPPHAPHFGGAWEREIRSIKSCLQVVLKDQIVSDEVLSTVLVEVEGILNSKPLGYVSSEISDTDPVTPNLLLMGRRDASLPQVVYGTRDLLGKRKWRHSQIIADQFWKQFIQNYLPNLQPRAKWQESTPNLTVGQVVMVMDSQLPRALWPVGRVRQVVPSSDGAVRVAEVTIGNRVYSRPVSKLIVLPEVPTDT</sequence>
<dbReference type="PROSITE" id="PS50994">
    <property type="entry name" value="INTEGRASE"/>
    <property type="match status" value="1"/>
</dbReference>
<dbReference type="InterPro" id="IPR040676">
    <property type="entry name" value="DUF5641"/>
</dbReference>
<evidence type="ECO:0000259" key="4">
    <source>
        <dbReference type="PROSITE" id="PS50994"/>
    </source>
</evidence>
<dbReference type="GO" id="GO:0006259">
    <property type="term" value="P:DNA metabolic process"/>
    <property type="evidence" value="ECO:0007669"/>
    <property type="project" value="UniProtKB-ARBA"/>
</dbReference>
<dbReference type="EMBL" id="JAMKFB020000022">
    <property type="protein sequence ID" value="KAL0160716.1"/>
    <property type="molecule type" value="Genomic_DNA"/>
</dbReference>
<dbReference type="Gene3D" id="3.10.10.10">
    <property type="entry name" value="HIV Type 1 Reverse Transcriptase, subunit A, domain 1"/>
    <property type="match status" value="1"/>
</dbReference>
<dbReference type="Gene3D" id="3.30.420.10">
    <property type="entry name" value="Ribonuclease H-like superfamily/Ribonuclease H"/>
    <property type="match status" value="1"/>
</dbReference>
<proteinExistence type="inferred from homology"/>
<protein>
    <recommendedName>
        <fullName evidence="2">ribonuclease H</fullName>
        <ecNumber evidence="2">3.1.26.4</ecNumber>
    </recommendedName>
</protein>
<dbReference type="SUPFAM" id="SSF53098">
    <property type="entry name" value="Ribonuclease H-like"/>
    <property type="match status" value="1"/>
</dbReference>
<dbReference type="Pfam" id="PF18701">
    <property type="entry name" value="DUF5641"/>
    <property type="match status" value="1"/>
</dbReference>
<dbReference type="InterPro" id="IPR012337">
    <property type="entry name" value="RNaseH-like_sf"/>
</dbReference>
<feature type="domain" description="Integrase catalytic" evidence="4">
    <location>
        <begin position="1648"/>
        <end position="1834"/>
    </location>
</feature>
<evidence type="ECO:0000313" key="6">
    <source>
        <dbReference type="Proteomes" id="UP001529510"/>
    </source>
</evidence>
<feature type="compositionally biased region" description="Polar residues" evidence="3">
    <location>
        <begin position="116"/>
        <end position="129"/>
    </location>
</feature>
<dbReference type="PANTHER" id="PTHR47331:SF5">
    <property type="entry name" value="RIBONUCLEASE H"/>
    <property type="match status" value="1"/>
</dbReference>
<keyword evidence="6" id="KW-1185">Reference proteome</keyword>
<dbReference type="Proteomes" id="UP001529510">
    <property type="component" value="Unassembled WGS sequence"/>
</dbReference>
<dbReference type="InterPro" id="IPR001584">
    <property type="entry name" value="Integrase_cat-core"/>
</dbReference>
<dbReference type="GO" id="GO:0004523">
    <property type="term" value="F:RNA-DNA hybrid ribonuclease activity"/>
    <property type="evidence" value="ECO:0007669"/>
    <property type="project" value="UniProtKB-EC"/>
</dbReference>
<feature type="region of interest" description="Disordered" evidence="3">
    <location>
        <begin position="105"/>
        <end position="129"/>
    </location>
</feature>
<evidence type="ECO:0000256" key="3">
    <source>
        <dbReference type="SAM" id="MobiDB-lite"/>
    </source>
</evidence>
<comment type="caution">
    <text evidence="5">The sequence shown here is derived from an EMBL/GenBank/DDBJ whole genome shotgun (WGS) entry which is preliminary data.</text>
</comment>
<evidence type="ECO:0000256" key="2">
    <source>
        <dbReference type="ARBA" id="ARBA00012180"/>
    </source>
</evidence>
<dbReference type="EC" id="3.1.26.4" evidence="2"/>
<dbReference type="PANTHER" id="PTHR47331">
    <property type="entry name" value="PHD-TYPE DOMAIN-CONTAINING PROTEIN"/>
    <property type="match status" value="1"/>
</dbReference>
<feature type="region of interest" description="Disordered" evidence="3">
    <location>
        <begin position="542"/>
        <end position="568"/>
    </location>
</feature>
<name>A0ABD0NID6_CIRMR</name>
<gene>
    <name evidence="5" type="ORF">M9458_044441</name>
</gene>
<feature type="compositionally biased region" description="Basic and acidic residues" evidence="3">
    <location>
        <begin position="547"/>
        <end position="560"/>
    </location>
</feature>
<comment type="similarity">
    <text evidence="1">Belongs to the beta type-B retroviral polymerase family. HERV class-II K(HML-2) pol subfamily.</text>
</comment>
<organism evidence="5 6">
    <name type="scientific">Cirrhinus mrigala</name>
    <name type="common">Mrigala</name>
    <dbReference type="NCBI Taxonomy" id="683832"/>
    <lineage>
        <taxon>Eukaryota</taxon>
        <taxon>Metazoa</taxon>
        <taxon>Chordata</taxon>
        <taxon>Craniata</taxon>
        <taxon>Vertebrata</taxon>
        <taxon>Euteleostomi</taxon>
        <taxon>Actinopterygii</taxon>
        <taxon>Neopterygii</taxon>
        <taxon>Teleostei</taxon>
        <taxon>Ostariophysi</taxon>
        <taxon>Cypriniformes</taxon>
        <taxon>Cyprinidae</taxon>
        <taxon>Labeoninae</taxon>
        <taxon>Labeonini</taxon>
        <taxon>Cirrhinus</taxon>
    </lineage>
</organism>
<dbReference type="Pfam" id="PF05380">
    <property type="entry name" value="Peptidase_A17"/>
    <property type="match status" value="1"/>
</dbReference>
<dbReference type="InterPro" id="IPR043502">
    <property type="entry name" value="DNA/RNA_pol_sf"/>
</dbReference>
<reference evidence="5 6" key="1">
    <citation type="submission" date="2024-05" db="EMBL/GenBank/DDBJ databases">
        <title>Genome sequencing and assembly of Indian major carp, Cirrhinus mrigala (Hamilton, 1822).</title>
        <authorList>
            <person name="Mohindra V."/>
            <person name="Chowdhury L.M."/>
            <person name="Lal K."/>
            <person name="Jena J.K."/>
        </authorList>
    </citation>
    <scope>NUCLEOTIDE SEQUENCE [LARGE SCALE GENOMIC DNA]</scope>
    <source>
        <strain evidence="5">CM1030</strain>
        <tissue evidence="5">Blood</tissue>
    </source>
</reference>
<dbReference type="Pfam" id="PF00078">
    <property type="entry name" value="RVT_1"/>
    <property type="match status" value="1"/>
</dbReference>
<dbReference type="InterPro" id="IPR000477">
    <property type="entry name" value="RT_dom"/>
</dbReference>
<accession>A0ABD0NID6</accession>
<dbReference type="Gene3D" id="3.30.70.270">
    <property type="match status" value="1"/>
</dbReference>
<evidence type="ECO:0000256" key="1">
    <source>
        <dbReference type="ARBA" id="ARBA00010879"/>
    </source>
</evidence>
<dbReference type="InterPro" id="IPR043128">
    <property type="entry name" value="Rev_trsase/Diguanyl_cyclase"/>
</dbReference>
<dbReference type="Pfam" id="PF17921">
    <property type="entry name" value="Integrase_H2C2"/>
    <property type="match status" value="1"/>
</dbReference>
<dbReference type="CDD" id="cd01644">
    <property type="entry name" value="RT_pepA17"/>
    <property type="match status" value="1"/>
</dbReference>